<feature type="domain" description="LssY-like C-terminal" evidence="9">
    <location>
        <begin position="533"/>
        <end position="650"/>
    </location>
</feature>
<evidence type="ECO:0000313" key="10">
    <source>
        <dbReference type="EMBL" id="KAA6185199.1"/>
    </source>
</evidence>
<evidence type="ECO:0000256" key="5">
    <source>
        <dbReference type="ARBA" id="ARBA00022989"/>
    </source>
</evidence>
<feature type="transmembrane region" description="Helical" evidence="7">
    <location>
        <begin position="20"/>
        <end position="53"/>
    </location>
</feature>
<dbReference type="InterPro" id="IPR032818">
    <property type="entry name" value="DedA-like"/>
</dbReference>
<dbReference type="InterPro" id="IPR032816">
    <property type="entry name" value="VTT_dom"/>
</dbReference>
<dbReference type="AlphaFoldDB" id="A0A5M8FKF3"/>
<organism evidence="10 11">
    <name type="scientific">Thiohalocapsa marina</name>
    <dbReference type="NCBI Taxonomy" id="424902"/>
    <lineage>
        <taxon>Bacteria</taxon>
        <taxon>Pseudomonadati</taxon>
        <taxon>Pseudomonadota</taxon>
        <taxon>Gammaproteobacteria</taxon>
        <taxon>Chromatiales</taxon>
        <taxon>Chromatiaceae</taxon>
        <taxon>Thiohalocapsa</taxon>
    </lineage>
</organism>
<feature type="transmembrane region" description="Helical" evidence="7">
    <location>
        <begin position="327"/>
        <end position="346"/>
    </location>
</feature>
<dbReference type="PANTHER" id="PTHR30353:SF15">
    <property type="entry name" value="INNER MEMBRANE PROTEIN YABI"/>
    <property type="match status" value="1"/>
</dbReference>
<name>A0A5M8FKF3_9GAMM</name>
<evidence type="ECO:0000313" key="11">
    <source>
        <dbReference type="Proteomes" id="UP000322981"/>
    </source>
</evidence>
<comment type="caution">
    <text evidence="10">The sequence shown here is derived from an EMBL/GenBank/DDBJ whole genome shotgun (WGS) entry which is preliminary data.</text>
</comment>
<proteinExistence type="inferred from homology"/>
<feature type="transmembrane region" description="Helical" evidence="7">
    <location>
        <begin position="478"/>
        <end position="501"/>
    </location>
</feature>
<reference evidence="10 11" key="1">
    <citation type="submission" date="2019-09" db="EMBL/GenBank/DDBJ databases">
        <title>Whole-genome sequence of the purple sulfur bacterium Thiohalocapsa marina DSM 19078.</title>
        <authorList>
            <person name="Kyndt J.A."/>
            <person name="Meyer T.E."/>
        </authorList>
    </citation>
    <scope>NUCLEOTIDE SEQUENCE [LARGE SCALE GENOMIC DNA]</scope>
    <source>
        <strain evidence="10 11">DSM 19078</strain>
    </source>
</reference>
<evidence type="ECO:0000256" key="6">
    <source>
        <dbReference type="ARBA" id="ARBA00023136"/>
    </source>
</evidence>
<evidence type="ECO:0000259" key="9">
    <source>
        <dbReference type="Pfam" id="PF14067"/>
    </source>
</evidence>
<feature type="domain" description="VTT" evidence="8">
    <location>
        <begin position="39"/>
        <end position="162"/>
    </location>
</feature>
<evidence type="ECO:0000259" key="8">
    <source>
        <dbReference type="Pfam" id="PF09335"/>
    </source>
</evidence>
<gene>
    <name evidence="10" type="ORF">F2Q65_09840</name>
</gene>
<sequence>MEGFIQTLLQWVQANPGWAYAAVFLAAFAESLAIVGVMVPGVAIMLGAGALIATDALQFWPACLAAVAGAVLGDGLSYWLGHHYRHRIRHWWPFSRHPRQLDQGMAFFRRHGTKSVVIGRFFGPVRAVVPLVAGMLAMPPSRFVAANVASALAWAPAYLAPGIAFGASLQLAAEAATRLVVLLLVLLGALWFSAWAAKRLFWFFSPRANTWVQALLRWSALHPTLGRIAQALAEPAHPDARTLTGLAGALLLATALFGITLSIGLFGPQELGLNRMVLQLGQSLRTPFADTLMAGLALLASPLVLLGLVVTVFAYLRRLRQRRDSAYWLAASLFVLFATPALGWLLRIPRPAPGANAGFAVDPDVSPDAGLDPGMHPGIGLVLELPWPWSFPSAAVLGATLSYGFLALMLSRGVSGPGRWLPYGIAAGIVACVTLARLYFGAEWLTDILGSIGLGLIWITALGLAFRRHTRQVPPWGGLALVSVLGLGVGLGTSLVLASALRPPADAVAHRARGNVEHISPAQWQARDCSRLPSHRSDLRQRHQRPFRLVYAGDLDALAKALAPSGWGEAERLTPSTALRLLSPSLSMAELPVIPQVHDGQHERLTLVREAGADRRYVLRMWSTDCRIAPDVPVWVGDVTALRKVSIGHFLVLPLTRGDHDRAQGQFEADLRATPELVTGPGQPLLVVGSDSGLLPPERR</sequence>
<evidence type="ECO:0000256" key="1">
    <source>
        <dbReference type="ARBA" id="ARBA00004651"/>
    </source>
</evidence>
<keyword evidence="6 7" id="KW-0472">Membrane</keyword>
<feature type="transmembrane region" description="Helical" evidence="7">
    <location>
        <begin position="448"/>
        <end position="466"/>
    </location>
</feature>
<dbReference type="InterPro" id="IPR036938">
    <property type="entry name" value="PAP2/HPO_sf"/>
</dbReference>
<dbReference type="PANTHER" id="PTHR30353">
    <property type="entry name" value="INNER MEMBRANE PROTEIN DEDA-RELATED"/>
    <property type="match status" value="1"/>
</dbReference>
<dbReference type="Proteomes" id="UP000322981">
    <property type="component" value="Unassembled WGS sequence"/>
</dbReference>
<evidence type="ECO:0000256" key="2">
    <source>
        <dbReference type="ARBA" id="ARBA00010792"/>
    </source>
</evidence>
<dbReference type="Pfam" id="PF14067">
    <property type="entry name" value="LssY_C"/>
    <property type="match status" value="1"/>
</dbReference>
<keyword evidence="5 7" id="KW-1133">Transmembrane helix</keyword>
<feature type="transmembrane region" description="Helical" evidence="7">
    <location>
        <begin position="420"/>
        <end position="442"/>
    </location>
</feature>
<dbReference type="InterPro" id="IPR025902">
    <property type="entry name" value="LssY-like-C_dom"/>
</dbReference>
<dbReference type="GO" id="GO:0005886">
    <property type="term" value="C:plasma membrane"/>
    <property type="evidence" value="ECO:0007669"/>
    <property type="project" value="UniProtKB-SubCell"/>
</dbReference>
<keyword evidence="4 7" id="KW-0812">Transmembrane</keyword>
<feature type="transmembrane region" description="Helical" evidence="7">
    <location>
        <begin position="292"/>
        <end position="315"/>
    </location>
</feature>
<feature type="transmembrane region" description="Helical" evidence="7">
    <location>
        <begin position="59"/>
        <end position="80"/>
    </location>
</feature>
<feature type="transmembrane region" description="Helical" evidence="7">
    <location>
        <begin position="246"/>
        <end position="266"/>
    </location>
</feature>
<keyword evidence="3" id="KW-1003">Cell membrane</keyword>
<dbReference type="Gene3D" id="1.20.144.10">
    <property type="entry name" value="Phosphatidic acid phosphatase type 2/haloperoxidase"/>
    <property type="match status" value="1"/>
</dbReference>
<evidence type="ECO:0000256" key="4">
    <source>
        <dbReference type="ARBA" id="ARBA00022692"/>
    </source>
</evidence>
<evidence type="ECO:0000256" key="3">
    <source>
        <dbReference type="ARBA" id="ARBA00022475"/>
    </source>
</evidence>
<comment type="similarity">
    <text evidence="2">Belongs to the DedA family.</text>
</comment>
<dbReference type="OrthoDB" id="9780918at2"/>
<evidence type="ECO:0000256" key="7">
    <source>
        <dbReference type="SAM" id="Phobius"/>
    </source>
</evidence>
<comment type="subcellular location">
    <subcellularLocation>
        <location evidence="1">Cell membrane</location>
        <topology evidence="1">Multi-pass membrane protein</topology>
    </subcellularLocation>
</comment>
<keyword evidence="11" id="KW-1185">Reference proteome</keyword>
<dbReference type="SUPFAM" id="SSF48317">
    <property type="entry name" value="Acid phosphatase/Vanadium-dependent haloperoxidase"/>
    <property type="match status" value="1"/>
</dbReference>
<dbReference type="EMBL" id="VWXX01000012">
    <property type="protein sequence ID" value="KAA6185199.1"/>
    <property type="molecule type" value="Genomic_DNA"/>
</dbReference>
<dbReference type="RefSeq" id="WP_150092892.1">
    <property type="nucleotide sequence ID" value="NZ_JBFUOH010000059.1"/>
</dbReference>
<protein>
    <submittedName>
        <fullName evidence="10">Membrane-associated protein</fullName>
    </submittedName>
</protein>
<feature type="transmembrane region" description="Helical" evidence="7">
    <location>
        <begin position="389"/>
        <end position="408"/>
    </location>
</feature>
<feature type="transmembrane region" description="Helical" evidence="7">
    <location>
        <begin position="179"/>
        <end position="197"/>
    </location>
</feature>
<dbReference type="Pfam" id="PF09335">
    <property type="entry name" value="VTT_dom"/>
    <property type="match status" value="1"/>
</dbReference>
<accession>A0A5M8FKF3</accession>
<feature type="transmembrane region" description="Helical" evidence="7">
    <location>
        <begin position="144"/>
        <end position="167"/>
    </location>
</feature>